<evidence type="ECO:0000256" key="1">
    <source>
        <dbReference type="SAM" id="MobiDB-lite"/>
    </source>
</evidence>
<dbReference type="EMBL" id="LR590464">
    <property type="protein sequence ID" value="VTP68772.1"/>
    <property type="molecule type" value="Genomic_DNA"/>
</dbReference>
<proteinExistence type="predicted"/>
<protein>
    <submittedName>
        <fullName evidence="2">Uncharacterized protein</fullName>
    </submittedName>
</protein>
<dbReference type="Proteomes" id="UP000310719">
    <property type="component" value="Chromosome"/>
</dbReference>
<gene>
    <name evidence="2" type="ORF">NCTC13032_03722</name>
</gene>
<reference evidence="2 3" key="1">
    <citation type="submission" date="2019-05" db="EMBL/GenBank/DDBJ databases">
        <authorList>
            <consortium name="Pathogen Informatics"/>
        </authorList>
    </citation>
    <scope>NUCLEOTIDE SEQUENCE [LARGE SCALE GENOMIC DNA]</scope>
    <source>
        <strain evidence="2 3">NCTC13032</strain>
    </source>
</reference>
<dbReference type="AlphaFoldDB" id="A0A4U9HVR0"/>
<name>A0A4U9HVR0_9ENTR</name>
<dbReference type="AntiFam" id="ANF00156">
    <property type="entry name" value="Shadow ORF (opposite yahK)"/>
</dbReference>
<evidence type="ECO:0000313" key="3">
    <source>
        <dbReference type="Proteomes" id="UP000310719"/>
    </source>
</evidence>
<feature type="compositionally biased region" description="Basic and acidic residues" evidence="1">
    <location>
        <begin position="62"/>
        <end position="73"/>
    </location>
</feature>
<evidence type="ECO:0000313" key="2">
    <source>
        <dbReference type="EMBL" id="VTP68772.1"/>
    </source>
</evidence>
<organism evidence="2 3">
    <name type="scientific">Leclercia adecarboxylata</name>
    <dbReference type="NCBI Taxonomy" id="83655"/>
    <lineage>
        <taxon>Bacteria</taxon>
        <taxon>Pseudomonadati</taxon>
        <taxon>Pseudomonadota</taxon>
        <taxon>Gammaproteobacteria</taxon>
        <taxon>Enterobacterales</taxon>
        <taxon>Enterobacteriaceae</taxon>
        <taxon>Leclercia</taxon>
    </lineage>
</organism>
<sequence>MRAQLKGRTFFFMATRYHRYLKTHFTGVLNGHVAQSPHPENSDSVACPGAGMTQRVKGSRTGAEDRSGMHGREFCGNSDQRGITHDNVLGIAAIAAETWRQLVFAKMKKSAATGVAVLTVTAQTPDPDSLAGLPDIGHPAAFARDVSNDFMSRDTPGLALLRRFFRVPEIGTAYSACINFDKHLIRAGSGYRPLCHFQHTGGNDLHSAIFFIHKLHR</sequence>
<feature type="region of interest" description="Disordered" evidence="1">
    <location>
        <begin position="36"/>
        <end position="77"/>
    </location>
</feature>
<accession>A0A4U9HVR0</accession>